<accession>A0A1G4J265</accession>
<dbReference type="GO" id="GO:0005730">
    <property type="term" value="C:nucleolus"/>
    <property type="evidence" value="ECO:0007669"/>
    <property type="project" value="TreeGrafter"/>
</dbReference>
<reference evidence="5" key="1">
    <citation type="submission" date="2016-03" db="EMBL/GenBank/DDBJ databases">
        <authorList>
            <person name="Devillers H."/>
        </authorList>
    </citation>
    <scope>NUCLEOTIDE SEQUENCE [LARGE SCALE GENOMIC DNA]</scope>
</reference>
<dbReference type="EMBL" id="LT598466">
    <property type="protein sequence ID" value="SCU83711.1"/>
    <property type="molecule type" value="Genomic_DNA"/>
</dbReference>
<evidence type="ECO:0000256" key="2">
    <source>
        <dbReference type="SAM" id="Coils"/>
    </source>
</evidence>
<dbReference type="OrthoDB" id="1421013at2759"/>
<feature type="coiled-coil region" evidence="2">
    <location>
        <begin position="11"/>
        <end position="50"/>
    </location>
</feature>
<sequence length="150" mass="17260">MEDVSKVKPYIKNLNNQLDLLEADLQKFSSKSLNEQLLLLTDEREKLELSNKYAYTLSSLLFAYMKVLDVKDLGPVMTELDRVKQYMNTAKKLDARKADQDTRKEKQQEDARTTMSRALQGRRNEPAISRVNFQGKHTRFEADGEGSKGV</sequence>
<dbReference type="Proteomes" id="UP000191024">
    <property type="component" value="Chromosome C"/>
</dbReference>
<dbReference type="AlphaFoldDB" id="A0A1G4J265"/>
<protein>
    <recommendedName>
        <fullName evidence="1">Exosome complex protein</fullName>
    </recommendedName>
</protein>
<dbReference type="InterPro" id="IPR011082">
    <property type="entry name" value="Exosome-assoc_fac/DNA_repair"/>
</dbReference>
<dbReference type="GO" id="GO:0000178">
    <property type="term" value="C:exosome (RNase complex)"/>
    <property type="evidence" value="ECO:0007669"/>
    <property type="project" value="TreeGrafter"/>
</dbReference>
<dbReference type="GO" id="GO:0000460">
    <property type="term" value="P:maturation of 5.8S rRNA"/>
    <property type="evidence" value="ECO:0007669"/>
    <property type="project" value="TreeGrafter"/>
</dbReference>
<evidence type="ECO:0000313" key="5">
    <source>
        <dbReference type="Proteomes" id="UP000191024"/>
    </source>
</evidence>
<dbReference type="GO" id="GO:0003723">
    <property type="term" value="F:RNA binding"/>
    <property type="evidence" value="ECO:0007669"/>
    <property type="project" value="UniProtKB-UniRule"/>
</dbReference>
<comment type="subcellular location">
    <subcellularLocation>
        <location evidence="1">Nucleus</location>
    </subcellularLocation>
</comment>
<evidence type="ECO:0000256" key="3">
    <source>
        <dbReference type="SAM" id="MobiDB-lite"/>
    </source>
</evidence>
<dbReference type="PANTHER" id="PTHR15341:SF3">
    <property type="entry name" value="NUCLEAR NUCLEIC ACID-BINDING PROTEIN C1D"/>
    <property type="match status" value="1"/>
</dbReference>
<keyword evidence="5" id="KW-1185">Reference proteome</keyword>
<comment type="similarity">
    <text evidence="1">Belongs to the C1D family.</text>
</comment>
<gene>
    <name evidence="4" type="ORF">LAMI_0C04280G</name>
</gene>
<feature type="region of interest" description="Disordered" evidence="3">
    <location>
        <begin position="91"/>
        <end position="150"/>
    </location>
</feature>
<proteinExistence type="inferred from homology"/>
<keyword evidence="2" id="KW-0175">Coiled coil</keyword>
<dbReference type="PANTHER" id="PTHR15341">
    <property type="entry name" value="SUN-COR STEROID HORMONE RECEPTOR CO-REPRESSOR"/>
    <property type="match status" value="1"/>
</dbReference>
<comment type="function">
    <text evidence="1">Required for exosome-dependent processing of pre-rRNA and small nucleolar RNA (snRNA) precursors. Involved in processing of 35S pre-rRNA at the A0, A1 and A2 sites.</text>
</comment>
<evidence type="ECO:0000256" key="1">
    <source>
        <dbReference type="RuleBase" id="RU368003"/>
    </source>
</evidence>
<organism evidence="4 5">
    <name type="scientific">Lachancea mirantina</name>
    <dbReference type="NCBI Taxonomy" id="1230905"/>
    <lineage>
        <taxon>Eukaryota</taxon>
        <taxon>Fungi</taxon>
        <taxon>Dikarya</taxon>
        <taxon>Ascomycota</taxon>
        <taxon>Saccharomycotina</taxon>
        <taxon>Saccharomycetes</taxon>
        <taxon>Saccharomycetales</taxon>
        <taxon>Saccharomycetaceae</taxon>
        <taxon>Lachancea</taxon>
    </lineage>
</organism>
<name>A0A1G4J265_9SACH</name>
<keyword evidence="1" id="KW-0698">rRNA processing</keyword>
<feature type="compositionally biased region" description="Basic and acidic residues" evidence="3">
    <location>
        <begin position="91"/>
        <end position="112"/>
    </location>
</feature>
<evidence type="ECO:0000313" key="4">
    <source>
        <dbReference type="EMBL" id="SCU83711.1"/>
    </source>
</evidence>
<dbReference type="STRING" id="1230905.A0A1G4J265"/>
<dbReference type="GO" id="GO:0003677">
    <property type="term" value="F:DNA binding"/>
    <property type="evidence" value="ECO:0007669"/>
    <property type="project" value="TreeGrafter"/>
</dbReference>
<keyword evidence="1" id="KW-0694">RNA-binding</keyword>
<dbReference type="GO" id="GO:0010468">
    <property type="term" value="P:regulation of gene expression"/>
    <property type="evidence" value="ECO:0007669"/>
    <property type="project" value="TreeGrafter"/>
</dbReference>
<feature type="compositionally biased region" description="Basic and acidic residues" evidence="3">
    <location>
        <begin position="138"/>
        <end position="150"/>
    </location>
</feature>
<keyword evidence="1" id="KW-0539">Nucleus</keyword>